<evidence type="ECO:0000313" key="2">
    <source>
        <dbReference type="EMBL" id="KAK2102319.1"/>
    </source>
</evidence>
<proteinExistence type="predicted"/>
<evidence type="ECO:0000256" key="1">
    <source>
        <dbReference type="SAM" id="MobiDB-lite"/>
    </source>
</evidence>
<name>A0ABQ9UYY4_SAGOE</name>
<comment type="caution">
    <text evidence="2">The sequence shown here is derived from an EMBL/GenBank/DDBJ whole genome shotgun (WGS) entry which is preliminary data.</text>
</comment>
<protein>
    <submittedName>
        <fullName evidence="2">Uncharacterized protein</fullName>
    </submittedName>
</protein>
<dbReference type="Proteomes" id="UP001266305">
    <property type="component" value="Unassembled WGS sequence"/>
</dbReference>
<dbReference type="EMBL" id="JASSZA010000009">
    <property type="protein sequence ID" value="KAK2102319.1"/>
    <property type="molecule type" value="Genomic_DNA"/>
</dbReference>
<reference evidence="2 3" key="1">
    <citation type="submission" date="2023-05" db="EMBL/GenBank/DDBJ databases">
        <title>B98-5 Cell Line De Novo Hybrid Assembly: An Optical Mapping Approach.</title>
        <authorList>
            <person name="Kananen K."/>
            <person name="Auerbach J.A."/>
            <person name="Kautto E."/>
            <person name="Blachly J.S."/>
        </authorList>
    </citation>
    <scope>NUCLEOTIDE SEQUENCE [LARGE SCALE GENOMIC DNA]</scope>
    <source>
        <strain evidence="2">B95-8</strain>
        <tissue evidence="2">Cell line</tissue>
    </source>
</reference>
<accession>A0ABQ9UYY4</accession>
<feature type="region of interest" description="Disordered" evidence="1">
    <location>
        <begin position="124"/>
        <end position="167"/>
    </location>
</feature>
<sequence>MGHWVHNRKRGLSREGKRADYETEMKHELKDLNTFSISIFFRDKIPDSRSQGGPGAQKVTRDGGVGVGTEVTHQLVEGECLFSSVLVQGLYQLICSAALPQNLSGSVTEAAKWVLYSLPLPEDSALQPRAPRPPRGPGATKALRAAPAPRAAEDPGKGPPSPPAPVTLRYCSQDGFIAAGHPRSPRVLVRRQLWLLQLPGAPAKPVGGGGKFRSEPGAQKFGSHTRVTGKNRPGAAEEATG</sequence>
<organism evidence="2 3">
    <name type="scientific">Saguinus oedipus</name>
    <name type="common">Cotton-top tamarin</name>
    <name type="synonym">Oedipomidas oedipus</name>
    <dbReference type="NCBI Taxonomy" id="9490"/>
    <lineage>
        <taxon>Eukaryota</taxon>
        <taxon>Metazoa</taxon>
        <taxon>Chordata</taxon>
        <taxon>Craniata</taxon>
        <taxon>Vertebrata</taxon>
        <taxon>Euteleostomi</taxon>
        <taxon>Mammalia</taxon>
        <taxon>Eutheria</taxon>
        <taxon>Euarchontoglires</taxon>
        <taxon>Primates</taxon>
        <taxon>Haplorrhini</taxon>
        <taxon>Platyrrhini</taxon>
        <taxon>Cebidae</taxon>
        <taxon>Callitrichinae</taxon>
        <taxon>Saguinus</taxon>
    </lineage>
</organism>
<feature type="region of interest" description="Disordered" evidence="1">
    <location>
        <begin position="200"/>
        <end position="241"/>
    </location>
</feature>
<feature type="compositionally biased region" description="Low complexity" evidence="1">
    <location>
        <begin position="137"/>
        <end position="150"/>
    </location>
</feature>
<keyword evidence="3" id="KW-1185">Reference proteome</keyword>
<evidence type="ECO:0000313" key="3">
    <source>
        <dbReference type="Proteomes" id="UP001266305"/>
    </source>
</evidence>
<gene>
    <name evidence="2" type="ORF">P7K49_019986</name>
</gene>